<organism evidence="2 3">
    <name type="scientific">Tritrichomonas musculus</name>
    <dbReference type="NCBI Taxonomy" id="1915356"/>
    <lineage>
        <taxon>Eukaryota</taxon>
        <taxon>Metamonada</taxon>
        <taxon>Parabasalia</taxon>
        <taxon>Tritrichomonadida</taxon>
        <taxon>Tritrichomonadidae</taxon>
        <taxon>Tritrichomonas</taxon>
    </lineage>
</organism>
<name>A0ABR2KZG7_9EUKA</name>
<evidence type="ECO:0000313" key="3">
    <source>
        <dbReference type="Proteomes" id="UP001470230"/>
    </source>
</evidence>
<evidence type="ECO:0000256" key="1">
    <source>
        <dbReference type="SAM" id="MobiDB-lite"/>
    </source>
</evidence>
<comment type="caution">
    <text evidence="2">The sequence shown here is derived from an EMBL/GenBank/DDBJ whole genome shotgun (WGS) entry which is preliminary data.</text>
</comment>
<sequence>MFPTAQEEDLLFSNSYVYIKDKNTYKKTEKLCICSKKEMEDKNFQGLVQSKKYQNAMKILCFKNNKFIITKFFCVRCLRVRSCDGGNLCRHYQGNCFSETPHSTKENIYMILLFCINHYVPLSALCSNDGKEVFPNFPSYPTVLSMINDIKLKVQQNIKEEIANTKKVTIECDGWSHPRGVRMLGVVLRYSLGNSVIETPVELIETPDYTLGSEEMSQMIKQTMKKLQIERKKWLSVASDGAKDMEKISILLDIEWDRCIIHLLHLMIKDFWNKAVERLHKVHAIATIMHSNSNWNEYMFHHGHEYENLGKKRNFTIGSDTRWATHLIEIKELARFEKPILNFQKIKWENKHILKRYVPNPDKEILESDFVMISEIVPLFETITENFKILESKEIYLSKMLITICFIQDEIYNFTIKHNDGCWHDNCCSLIDSINSEIFYNDNIFTKNLKASVILDPNITEIPTQINCQLDDILNYIRNKIGQKTSSTNSPIIQNQTQELDPVEKKY</sequence>
<reference evidence="2 3" key="1">
    <citation type="submission" date="2024-04" db="EMBL/GenBank/DDBJ databases">
        <title>Tritrichomonas musculus Genome.</title>
        <authorList>
            <person name="Alves-Ferreira E."/>
            <person name="Grigg M."/>
            <person name="Lorenzi H."/>
            <person name="Galac M."/>
        </authorList>
    </citation>
    <scope>NUCLEOTIDE SEQUENCE [LARGE SCALE GENOMIC DNA]</scope>
    <source>
        <strain evidence="2 3">EAF2021</strain>
    </source>
</reference>
<dbReference type="Proteomes" id="UP001470230">
    <property type="component" value="Unassembled WGS sequence"/>
</dbReference>
<proteinExistence type="predicted"/>
<feature type="compositionally biased region" description="Polar residues" evidence="1">
    <location>
        <begin position="485"/>
        <end position="499"/>
    </location>
</feature>
<dbReference type="InterPro" id="IPR012337">
    <property type="entry name" value="RNaseH-like_sf"/>
</dbReference>
<protein>
    <recommendedName>
        <fullName evidence="4">DUF659 domain-containing protein</fullName>
    </recommendedName>
</protein>
<gene>
    <name evidence="2" type="ORF">M9Y10_013992</name>
</gene>
<feature type="region of interest" description="Disordered" evidence="1">
    <location>
        <begin position="485"/>
        <end position="507"/>
    </location>
</feature>
<evidence type="ECO:0000313" key="2">
    <source>
        <dbReference type="EMBL" id="KAK8896101.1"/>
    </source>
</evidence>
<evidence type="ECO:0008006" key="4">
    <source>
        <dbReference type="Google" id="ProtNLM"/>
    </source>
</evidence>
<dbReference type="EMBL" id="JAPFFF010000002">
    <property type="protein sequence ID" value="KAK8896101.1"/>
    <property type="molecule type" value="Genomic_DNA"/>
</dbReference>
<keyword evidence="3" id="KW-1185">Reference proteome</keyword>
<dbReference type="SUPFAM" id="SSF53098">
    <property type="entry name" value="Ribonuclease H-like"/>
    <property type="match status" value="1"/>
</dbReference>
<accession>A0ABR2KZG7</accession>